<protein>
    <submittedName>
        <fullName evidence="10">pH regulation protein F</fullName>
    </submittedName>
</protein>
<evidence type="ECO:0000256" key="1">
    <source>
        <dbReference type="ARBA" id="ARBA00004651"/>
    </source>
</evidence>
<comment type="subcellular location">
    <subcellularLocation>
        <location evidence="1 8">Cell membrane</location>
        <topology evidence="1 8">Multi-pass membrane protein</topology>
    </subcellularLocation>
</comment>
<comment type="similarity">
    <text evidence="2 8">Belongs to the CPA3 antiporters (TC 2.A.63) subunit F family.</text>
</comment>
<evidence type="ECO:0000256" key="7">
    <source>
        <dbReference type="ARBA" id="ARBA00023136"/>
    </source>
</evidence>
<organism evidence="10 11">
    <name type="scientific">Puniceicoccus vermicola</name>
    <dbReference type="NCBI Taxonomy" id="388746"/>
    <lineage>
        <taxon>Bacteria</taxon>
        <taxon>Pseudomonadati</taxon>
        <taxon>Verrucomicrobiota</taxon>
        <taxon>Opitutia</taxon>
        <taxon>Puniceicoccales</taxon>
        <taxon>Puniceicoccaceae</taxon>
        <taxon>Puniceicoccus</taxon>
    </lineage>
</organism>
<evidence type="ECO:0000313" key="10">
    <source>
        <dbReference type="EMBL" id="MBC2603026.1"/>
    </source>
</evidence>
<gene>
    <name evidence="10" type="ORF">H5P30_14685</name>
</gene>
<keyword evidence="8" id="KW-0050">Antiport</keyword>
<dbReference type="Pfam" id="PF04066">
    <property type="entry name" value="MrpF_PhaF"/>
    <property type="match status" value="1"/>
</dbReference>
<feature type="transmembrane region" description="Helical" evidence="9">
    <location>
        <begin position="62"/>
        <end position="85"/>
    </location>
</feature>
<dbReference type="PIRSF" id="PIRSF028784">
    <property type="entry name" value="MrpF"/>
    <property type="match status" value="1"/>
</dbReference>
<keyword evidence="6 9" id="KW-1133">Transmembrane helix</keyword>
<dbReference type="Proteomes" id="UP000525652">
    <property type="component" value="Unassembled WGS sequence"/>
</dbReference>
<proteinExistence type="inferred from homology"/>
<dbReference type="PANTHER" id="PTHR34702:SF1">
    <property type="entry name" value="NA(+)_H(+) ANTIPORTER SUBUNIT F"/>
    <property type="match status" value="1"/>
</dbReference>
<keyword evidence="7 8" id="KW-0472">Membrane</keyword>
<accession>A0A7X1AZU5</accession>
<dbReference type="RefSeq" id="WP_185693685.1">
    <property type="nucleotide sequence ID" value="NZ_JBEPNX010000001.1"/>
</dbReference>
<evidence type="ECO:0000256" key="2">
    <source>
        <dbReference type="ARBA" id="ARBA00009212"/>
    </source>
</evidence>
<evidence type="ECO:0000256" key="8">
    <source>
        <dbReference type="PIRNR" id="PIRNR028784"/>
    </source>
</evidence>
<dbReference type="InterPro" id="IPR007208">
    <property type="entry name" value="MrpF/PhaF-like"/>
</dbReference>
<feature type="transmembrane region" description="Helical" evidence="9">
    <location>
        <begin position="37"/>
        <end position="56"/>
    </location>
</feature>
<sequence>MPFPLGISLILASIFYVVALVLALVRVVRGPTAFDRIVALDLIAALCLGVIVLFAIHFDQPVFVDAALIIALVGFLGTVAFSRFLERDGGGQ</sequence>
<comment type="caution">
    <text evidence="10">The sequence shown here is derived from an EMBL/GenBank/DDBJ whole genome shotgun (WGS) entry which is preliminary data.</text>
</comment>
<evidence type="ECO:0000256" key="5">
    <source>
        <dbReference type="ARBA" id="ARBA00022692"/>
    </source>
</evidence>
<keyword evidence="11" id="KW-1185">Reference proteome</keyword>
<evidence type="ECO:0000313" key="11">
    <source>
        <dbReference type="Proteomes" id="UP000525652"/>
    </source>
</evidence>
<name>A0A7X1AZU5_9BACT</name>
<evidence type="ECO:0000256" key="4">
    <source>
        <dbReference type="ARBA" id="ARBA00022475"/>
    </source>
</evidence>
<keyword evidence="8" id="KW-0406">Ion transport</keyword>
<evidence type="ECO:0000256" key="3">
    <source>
        <dbReference type="ARBA" id="ARBA00022448"/>
    </source>
</evidence>
<evidence type="ECO:0000256" key="9">
    <source>
        <dbReference type="SAM" id="Phobius"/>
    </source>
</evidence>
<reference evidence="10 11" key="1">
    <citation type="submission" date="2020-07" db="EMBL/GenBank/DDBJ databases">
        <authorList>
            <person name="Feng X."/>
        </authorList>
    </citation>
    <scope>NUCLEOTIDE SEQUENCE [LARGE SCALE GENOMIC DNA]</scope>
    <source>
        <strain evidence="10 11">JCM14086</strain>
    </source>
</reference>
<keyword evidence="3 8" id="KW-0813">Transport</keyword>
<evidence type="ECO:0000256" key="6">
    <source>
        <dbReference type="ARBA" id="ARBA00022989"/>
    </source>
</evidence>
<dbReference type="GO" id="GO:0015385">
    <property type="term" value="F:sodium:proton antiporter activity"/>
    <property type="evidence" value="ECO:0007669"/>
    <property type="project" value="TreeGrafter"/>
</dbReference>
<dbReference type="AlphaFoldDB" id="A0A7X1AZU5"/>
<dbReference type="GO" id="GO:0005886">
    <property type="term" value="C:plasma membrane"/>
    <property type="evidence" value="ECO:0007669"/>
    <property type="project" value="UniProtKB-SubCell"/>
</dbReference>
<keyword evidence="5 9" id="KW-0812">Transmembrane</keyword>
<feature type="transmembrane region" description="Helical" evidence="9">
    <location>
        <begin position="6"/>
        <end position="25"/>
    </location>
</feature>
<dbReference type="EMBL" id="JACHVA010000116">
    <property type="protein sequence ID" value="MBC2603026.1"/>
    <property type="molecule type" value="Genomic_DNA"/>
</dbReference>
<keyword evidence="4 8" id="KW-1003">Cell membrane</keyword>
<dbReference type="PANTHER" id="PTHR34702">
    <property type="entry name" value="NA(+)/H(+) ANTIPORTER SUBUNIT F1"/>
    <property type="match status" value="1"/>
</dbReference>